<dbReference type="InterPro" id="IPR038765">
    <property type="entry name" value="Papain-like_cys_pep_sf"/>
</dbReference>
<dbReference type="GO" id="GO:0008234">
    <property type="term" value="F:cysteine-type peptidase activity"/>
    <property type="evidence" value="ECO:0007669"/>
    <property type="project" value="InterPro"/>
</dbReference>
<keyword evidence="5" id="KW-1185">Reference proteome</keyword>
<name>A0A6A5CBK6_NAEFO</name>
<dbReference type="Proteomes" id="UP000444721">
    <property type="component" value="Unassembled WGS sequence"/>
</dbReference>
<evidence type="ECO:0000256" key="1">
    <source>
        <dbReference type="ARBA" id="ARBA00008455"/>
    </source>
</evidence>
<dbReference type="Gene3D" id="3.90.70.10">
    <property type="entry name" value="Cysteine proteinases"/>
    <property type="match status" value="1"/>
</dbReference>
<dbReference type="SMART" id="SM00645">
    <property type="entry name" value="Pept_C1"/>
    <property type="match status" value="1"/>
</dbReference>
<dbReference type="Pfam" id="PF00112">
    <property type="entry name" value="Peptidase_C1"/>
    <property type="match status" value="1"/>
</dbReference>
<dbReference type="OMA" id="RINTNHT"/>
<dbReference type="AlphaFoldDB" id="A0A6A5CBK6"/>
<sequence length="365" mass="39797">MATSAIIRKSALHLFLLACIVALCYLSLSATTIYGRTQKNGKPASKKTKPSHNHGGQHHNNSTRPVKPHKPEVVNGTTPANDDDLIERINTNHTIGWKATKYARFENMTIGHLRNSLFGLSLLPNDPDTPRIEGEVRVQLPASFDARTAWPRCVLPIRDQQSCGACWAFSSAYVLAQRYCVATGANSYTVLSPEYQVDCDSLERGCQGGYLSSTWRFLTNTGTVPDTCIPYVSGRTTSAGSAQSCQSQCKDGSALRFYKAKSASIIRGVDQIKIAIMTYGSVQAGFTVYRDFLNYKSGVYKHVSTTALGGHAVALIGWGSENGTPYWIAVNSWSTNWGERGYFRIALGSNESGIESQVYAGLANV</sequence>
<reference evidence="4 5" key="1">
    <citation type="journal article" date="2019" name="Sci. Rep.">
        <title>Nanopore sequencing improves the draft genome of the human pathogenic amoeba Naegleria fowleri.</title>
        <authorList>
            <person name="Liechti N."/>
            <person name="Schurch N."/>
            <person name="Bruggmann R."/>
            <person name="Wittwer M."/>
        </authorList>
    </citation>
    <scope>NUCLEOTIDE SEQUENCE [LARGE SCALE GENOMIC DNA]</scope>
    <source>
        <strain evidence="4 5">ATCC 30894</strain>
    </source>
</reference>
<dbReference type="GeneID" id="68118171"/>
<dbReference type="PRINTS" id="PR00705">
    <property type="entry name" value="PAPAIN"/>
</dbReference>
<protein>
    <recommendedName>
        <fullName evidence="3">Peptidase C1A papain C-terminal domain-containing protein</fullName>
    </recommendedName>
</protein>
<organism evidence="4 5">
    <name type="scientific">Naegleria fowleri</name>
    <name type="common">Brain eating amoeba</name>
    <dbReference type="NCBI Taxonomy" id="5763"/>
    <lineage>
        <taxon>Eukaryota</taxon>
        <taxon>Discoba</taxon>
        <taxon>Heterolobosea</taxon>
        <taxon>Tetramitia</taxon>
        <taxon>Eutetramitia</taxon>
        <taxon>Vahlkampfiidae</taxon>
        <taxon>Naegleria</taxon>
    </lineage>
</organism>
<dbReference type="SUPFAM" id="SSF54001">
    <property type="entry name" value="Cysteine proteinases"/>
    <property type="match status" value="1"/>
</dbReference>
<dbReference type="VEuPathDB" id="AmoebaDB:NfTy_016000"/>
<evidence type="ECO:0000259" key="3">
    <source>
        <dbReference type="SMART" id="SM00645"/>
    </source>
</evidence>
<dbReference type="CDD" id="cd02620">
    <property type="entry name" value="Peptidase_C1A_CathepsinB"/>
    <property type="match status" value="1"/>
</dbReference>
<dbReference type="PROSITE" id="PS00639">
    <property type="entry name" value="THIOL_PROTEASE_HIS"/>
    <property type="match status" value="1"/>
</dbReference>
<accession>A0A6A5CBK6</accession>
<gene>
    <name evidence="4" type="ORF">FDP41_010956</name>
</gene>
<dbReference type="VEuPathDB" id="AmoebaDB:NF0090460"/>
<evidence type="ECO:0000313" key="5">
    <source>
        <dbReference type="Proteomes" id="UP000444721"/>
    </source>
</evidence>
<comment type="similarity">
    <text evidence="1">Belongs to the peptidase C1 family.</text>
</comment>
<evidence type="ECO:0000256" key="2">
    <source>
        <dbReference type="SAM" id="MobiDB-lite"/>
    </source>
</evidence>
<feature type="region of interest" description="Disordered" evidence="2">
    <location>
        <begin position="37"/>
        <end position="84"/>
    </location>
</feature>
<dbReference type="VEuPathDB" id="AmoebaDB:FDP41_010956"/>
<dbReference type="OrthoDB" id="640249at2759"/>
<feature type="domain" description="Peptidase C1A papain C-terminal" evidence="3">
    <location>
        <begin position="140"/>
        <end position="362"/>
    </location>
</feature>
<dbReference type="RefSeq" id="XP_044567691.1">
    <property type="nucleotide sequence ID" value="XM_044701311.1"/>
</dbReference>
<dbReference type="EMBL" id="VFQX01000007">
    <property type="protein sequence ID" value="KAF0982978.1"/>
    <property type="molecule type" value="Genomic_DNA"/>
</dbReference>
<dbReference type="InterPro" id="IPR000668">
    <property type="entry name" value="Peptidase_C1A_C"/>
</dbReference>
<dbReference type="InterPro" id="IPR013128">
    <property type="entry name" value="Peptidase_C1A"/>
</dbReference>
<dbReference type="GO" id="GO:0006508">
    <property type="term" value="P:proteolysis"/>
    <property type="evidence" value="ECO:0007669"/>
    <property type="project" value="InterPro"/>
</dbReference>
<proteinExistence type="inferred from homology"/>
<comment type="caution">
    <text evidence="4">The sequence shown here is derived from an EMBL/GenBank/DDBJ whole genome shotgun (WGS) entry which is preliminary data.</text>
</comment>
<dbReference type="PROSITE" id="PS00139">
    <property type="entry name" value="THIOL_PROTEASE_CYS"/>
    <property type="match status" value="1"/>
</dbReference>
<evidence type="ECO:0000313" key="4">
    <source>
        <dbReference type="EMBL" id="KAF0982978.1"/>
    </source>
</evidence>
<dbReference type="InterPro" id="IPR025660">
    <property type="entry name" value="Pept_his_AS"/>
</dbReference>
<feature type="compositionally biased region" description="Basic residues" evidence="2">
    <location>
        <begin position="44"/>
        <end position="57"/>
    </location>
</feature>
<dbReference type="PANTHER" id="PTHR12411">
    <property type="entry name" value="CYSTEINE PROTEASE FAMILY C1-RELATED"/>
    <property type="match status" value="1"/>
</dbReference>
<dbReference type="InterPro" id="IPR000169">
    <property type="entry name" value="Pept_cys_AS"/>
</dbReference>